<proteinExistence type="predicted"/>
<keyword evidence="2" id="KW-1185">Reference proteome</keyword>
<accession>A0AAV7L4J6</accession>
<feature type="non-terminal residue" evidence="1">
    <location>
        <position position="1"/>
    </location>
</feature>
<reference evidence="1" key="1">
    <citation type="journal article" date="2022" name="bioRxiv">
        <title>Sequencing and chromosome-scale assembly of the giantPleurodeles waltlgenome.</title>
        <authorList>
            <person name="Brown T."/>
            <person name="Elewa A."/>
            <person name="Iarovenko S."/>
            <person name="Subramanian E."/>
            <person name="Araus A.J."/>
            <person name="Petzold A."/>
            <person name="Susuki M."/>
            <person name="Suzuki K.-i.T."/>
            <person name="Hayashi T."/>
            <person name="Toyoda A."/>
            <person name="Oliveira C."/>
            <person name="Osipova E."/>
            <person name="Leigh N.D."/>
            <person name="Simon A."/>
            <person name="Yun M.H."/>
        </authorList>
    </citation>
    <scope>NUCLEOTIDE SEQUENCE</scope>
    <source>
        <strain evidence="1">20211129_DDA</strain>
        <tissue evidence="1">Liver</tissue>
    </source>
</reference>
<comment type="caution">
    <text evidence="1">The sequence shown here is derived from an EMBL/GenBank/DDBJ whole genome shotgun (WGS) entry which is preliminary data.</text>
</comment>
<gene>
    <name evidence="1" type="ORF">NDU88_004380</name>
</gene>
<name>A0AAV7L4J6_PLEWA</name>
<dbReference type="AlphaFoldDB" id="A0AAV7L4J6"/>
<dbReference type="Proteomes" id="UP001066276">
    <property type="component" value="Chromosome 12"/>
</dbReference>
<protein>
    <submittedName>
        <fullName evidence="1">Uncharacterized protein</fullName>
    </submittedName>
</protein>
<evidence type="ECO:0000313" key="2">
    <source>
        <dbReference type="Proteomes" id="UP001066276"/>
    </source>
</evidence>
<dbReference type="EMBL" id="JANPWB010000016">
    <property type="protein sequence ID" value="KAJ1084228.1"/>
    <property type="molecule type" value="Genomic_DNA"/>
</dbReference>
<sequence length="96" mass="10528">CLTGGEDEKKYVRDVIQAPQRRTVPHKSLRSLPHEDLLCHTSLRVALCLWALADTLHYHAQNGNAISVPLELCQESREASLAPIGVTGLGWCPASN</sequence>
<organism evidence="1 2">
    <name type="scientific">Pleurodeles waltl</name>
    <name type="common">Iberian ribbed newt</name>
    <dbReference type="NCBI Taxonomy" id="8319"/>
    <lineage>
        <taxon>Eukaryota</taxon>
        <taxon>Metazoa</taxon>
        <taxon>Chordata</taxon>
        <taxon>Craniata</taxon>
        <taxon>Vertebrata</taxon>
        <taxon>Euteleostomi</taxon>
        <taxon>Amphibia</taxon>
        <taxon>Batrachia</taxon>
        <taxon>Caudata</taxon>
        <taxon>Salamandroidea</taxon>
        <taxon>Salamandridae</taxon>
        <taxon>Pleurodelinae</taxon>
        <taxon>Pleurodeles</taxon>
    </lineage>
</organism>
<evidence type="ECO:0000313" key="1">
    <source>
        <dbReference type="EMBL" id="KAJ1084228.1"/>
    </source>
</evidence>